<dbReference type="Proteomes" id="UP000177383">
    <property type="component" value="Unassembled WGS sequence"/>
</dbReference>
<comment type="caution">
    <text evidence="2">The sequence shown here is derived from an EMBL/GenBank/DDBJ whole genome shotgun (WGS) entry which is preliminary data.</text>
</comment>
<proteinExistence type="predicted"/>
<accession>A0A1F5ZP96</accession>
<organism evidence="2 3">
    <name type="scientific">Candidatus Gottesmanbacteria bacterium RIFCSPHIGHO2_01_FULL_39_10</name>
    <dbReference type="NCBI Taxonomy" id="1798375"/>
    <lineage>
        <taxon>Bacteria</taxon>
        <taxon>Candidatus Gottesmaniibacteriota</taxon>
    </lineage>
</organism>
<dbReference type="EMBL" id="MFJE01000024">
    <property type="protein sequence ID" value="OGG14154.1"/>
    <property type="molecule type" value="Genomic_DNA"/>
</dbReference>
<gene>
    <name evidence="2" type="ORF">A2773_05385</name>
</gene>
<evidence type="ECO:0000313" key="3">
    <source>
        <dbReference type="Proteomes" id="UP000177383"/>
    </source>
</evidence>
<feature type="region of interest" description="Disordered" evidence="1">
    <location>
        <begin position="27"/>
        <end position="73"/>
    </location>
</feature>
<dbReference type="AlphaFoldDB" id="A0A1F5ZP96"/>
<evidence type="ECO:0000256" key="1">
    <source>
        <dbReference type="SAM" id="MobiDB-lite"/>
    </source>
</evidence>
<dbReference type="STRING" id="1798375.A2773_05385"/>
<feature type="compositionally biased region" description="Polar residues" evidence="1">
    <location>
        <begin position="55"/>
        <end position="73"/>
    </location>
</feature>
<protein>
    <submittedName>
        <fullName evidence="2">Uncharacterized protein</fullName>
    </submittedName>
</protein>
<name>A0A1F5ZP96_9BACT</name>
<reference evidence="2 3" key="1">
    <citation type="journal article" date="2016" name="Nat. Commun.">
        <title>Thousands of microbial genomes shed light on interconnected biogeochemical processes in an aquifer system.</title>
        <authorList>
            <person name="Anantharaman K."/>
            <person name="Brown C.T."/>
            <person name="Hug L.A."/>
            <person name="Sharon I."/>
            <person name="Castelle C.J."/>
            <person name="Probst A.J."/>
            <person name="Thomas B.C."/>
            <person name="Singh A."/>
            <person name="Wilkins M.J."/>
            <person name="Karaoz U."/>
            <person name="Brodie E.L."/>
            <person name="Williams K.H."/>
            <person name="Hubbard S.S."/>
            <person name="Banfield J.F."/>
        </authorList>
    </citation>
    <scope>NUCLEOTIDE SEQUENCE [LARGE SCALE GENOMIC DNA]</scope>
</reference>
<evidence type="ECO:0000313" key="2">
    <source>
        <dbReference type="EMBL" id="OGG14154.1"/>
    </source>
</evidence>
<sequence>MKERINWARGVGGRVGQLLKELEKRLEEFDPPTFPPPSEKNDKVRATYGLPPQMPQVSNPVSTETSKGSDTTQ</sequence>